<accession>A0A645IKE5</accession>
<dbReference type="EMBL" id="VSSQ01116333">
    <property type="protein sequence ID" value="MPN51332.1"/>
    <property type="molecule type" value="Genomic_DNA"/>
</dbReference>
<evidence type="ECO:0000313" key="1">
    <source>
        <dbReference type="EMBL" id="MPN51332.1"/>
    </source>
</evidence>
<gene>
    <name evidence="1" type="ORF">SDC9_198975</name>
</gene>
<protein>
    <submittedName>
        <fullName evidence="1">Uncharacterized protein</fullName>
    </submittedName>
</protein>
<comment type="caution">
    <text evidence="1">The sequence shown here is derived from an EMBL/GenBank/DDBJ whole genome shotgun (WGS) entry which is preliminary data.</text>
</comment>
<organism evidence="1">
    <name type="scientific">bioreactor metagenome</name>
    <dbReference type="NCBI Taxonomy" id="1076179"/>
    <lineage>
        <taxon>unclassified sequences</taxon>
        <taxon>metagenomes</taxon>
        <taxon>ecological metagenomes</taxon>
    </lineage>
</organism>
<proteinExistence type="predicted"/>
<name>A0A645IKE5_9ZZZZ</name>
<sequence length="166" mass="17894">MAQLVDGLHLRRHARPRTGEMPARMGKTAVSVILQRHNALDEQLERVEIARIGHAQLAVVLGKGLDHGVELFLFLGLVFPVGIHGQAEGVFPLVPVVHLDALVIHVGKNRVLVLVAGLPAEVAGQRAIALLHAKLFLGGFHVHGGLLSYSRSGSACHRLRPRCPRG</sequence>
<dbReference type="AlphaFoldDB" id="A0A645IKE5"/>
<reference evidence="1" key="1">
    <citation type="submission" date="2019-08" db="EMBL/GenBank/DDBJ databases">
        <authorList>
            <person name="Kucharzyk K."/>
            <person name="Murdoch R.W."/>
            <person name="Higgins S."/>
            <person name="Loffler F."/>
        </authorList>
    </citation>
    <scope>NUCLEOTIDE SEQUENCE</scope>
</reference>